<dbReference type="InterPro" id="IPR009060">
    <property type="entry name" value="UBA-like_sf"/>
</dbReference>
<evidence type="ECO:0000259" key="2">
    <source>
        <dbReference type="SMART" id="SM00463"/>
    </source>
</evidence>
<feature type="region of interest" description="Disordered" evidence="1">
    <location>
        <begin position="76"/>
        <end position="129"/>
    </location>
</feature>
<dbReference type="Pfam" id="PF13671">
    <property type="entry name" value="AAA_33"/>
    <property type="match status" value="1"/>
</dbReference>
<feature type="compositionally biased region" description="Pro residues" evidence="1">
    <location>
        <begin position="107"/>
        <end position="120"/>
    </location>
</feature>
<dbReference type="InterPro" id="IPR027417">
    <property type="entry name" value="P-loop_NTPase"/>
</dbReference>
<evidence type="ECO:0000313" key="5">
    <source>
        <dbReference type="Proteomes" id="UP001158576"/>
    </source>
</evidence>
<dbReference type="SMART" id="SM00546">
    <property type="entry name" value="CUE"/>
    <property type="match status" value="3"/>
</dbReference>
<dbReference type="Proteomes" id="UP001158576">
    <property type="component" value="Chromosome PAR"/>
</dbReference>
<dbReference type="SUPFAM" id="SSF160443">
    <property type="entry name" value="SMR domain-like"/>
    <property type="match status" value="1"/>
</dbReference>
<feature type="region of interest" description="Disordered" evidence="1">
    <location>
        <begin position="457"/>
        <end position="490"/>
    </location>
</feature>
<dbReference type="InterPro" id="IPR052772">
    <property type="entry name" value="Endo/PolyKinase_Domain-Protein"/>
</dbReference>
<dbReference type="InterPro" id="IPR002625">
    <property type="entry name" value="Smr_dom"/>
</dbReference>
<feature type="region of interest" description="Disordered" evidence="1">
    <location>
        <begin position="50"/>
        <end position="69"/>
    </location>
</feature>
<protein>
    <submittedName>
        <fullName evidence="4">Oidioi.mRNA.OKI2018_I69.PAR.g10351.t1.cds</fullName>
    </submittedName>
</protein>
<organism evidence="4 5">
    <name type="scientific">Oikopleura dioica</name>
    <name type="common">Tunicate</name>
    <dbReference type="NCBI Taxonomy" id="34765"/>
    <lineage>
        <taxon>Eukaryota</taxon>
        <taxon>Metazoa</taxon>
        <taxon>Chordata</taxon>
        <taxon>Tunicata</taxon>
        <taxon>Appendicularia</taxon>
        <taxon>Copelata</taxon>
        <taxon>Oikopleuridae</taxon>
        <taxon>Oikopleura</taxon>
    </lineage>
</organism>
<reference evidence="4 5" key="1">
    <citation type="submission" date="2021-04" db="EMBL/GenBank/DDBJ databases">
        <authorList>
            <person name="Bliznina A."/>
        </authorList>
    </citation>
    <scope>NUCLEOTIDE SEQUENCE [LARGE SCALE GENOMIC DNA]</scope>
</reference>
<dbReference type="InterPro" id="IPR036063">
    <property type="entry name" value="Smr_dom_sf"/>
</dbReference>
<feature type="compositionally biased region" description="Acidic residues" evidence="1">
    <location>
        <begin position="502"/>
        <end position="511"/>
    </location>
</feature>
<evidence type="ECO:0000259" key="3">
    <source>
        <dbReference type="SMART" id="SM00546"/>
    </source>
</evidence>
<feature type="region of interest" description="Disordered" evidence="1">
    <location>
        <begin position="784"/>
        <end position="825"/>
    </location>
</feature>
<feature type="domain" description="CUE" evidence="3">
    <location>
        <begin position="830"/>
        <end position="874"/>
    </location>
</feature>
<feature type="region of interest" description="Disordered" evidence="1">
    <location>
        <begin position="390"/>
        <end position="418"/>
    </location>
</feature>
<dbReference type="Gene3D" id="3.30.1370.110">
    <property type="match status" value="1"/>
</dbReference>
<feature type="compositionally biased region" description="Low complexity" evidence="1">
    <location>
        <begin position="467"/>
        <end position="480"/>
    </location>
</feature>
<sequence length="1066" mass="120695">MATDFDEKLTTLSKKFHILDVGCIRDTLENCEGNVDVASAFLSSMVEPAEPEKPQMQSMMQDSDEDEELKRVLEMSQREEREKQAILESLEKPSANKEDPFKKADPPPDSPPNHSPPFQAPTPLQTSSSAPTISFAQQAKTGGNFQAAPSSNSNEPVPASQLRSQVEIKDGYNLYVMRGLPGSGKSTLAQSIVKSYNEAGKKGIICSADDFFMDNRGNYNFDPTRLSEAHEFCRQKADKFMKKCFEAVIIDNTNTEIWQMLPYAKMALSFRYRISIEEPNTVWKLNVRELARRNRHNVPQQRISIMKQSWEMCTTTELVKIARTTLMTGMQPRAPFAVPLQHPIVFSPGARLLGPPLGLPRHVTPRMPLRPMAPLNPQRLKTMSMNPAMPHSRMPIPSPPQSKVQPPVNPAAPNSNKPKFQMQANAVNVPDTVRESMAPPPADDPERFRCPPIADQEEALGRSRTVSKSNSNEELMNLNSRAASRNEEKLIPTDLLIEQESEETLVNDSEDSSSQQPIGFGRRNRNRNSSSHTHDDETEFPYSSSLADWNISGGLTKSASQSGVWSDQPLQKPPSNKSDVGVQTGEVPKTKSRVITATGDYEPAQGALFQGNSWNNMQDWSGQAVEGEIHEETSPGMIETLREMFPKLSVEQLRNTLSECCFNEERAIDSILSSLYMEDDVEEDDFDFNQDVIDSMNRSETSTPTSHDNNDEPFVIRRGEDLMEQLAKRFGKSTTNLSGEFHIPMKLAREIMEWWPSSSGDASPRGTEQELSDEQLALALQEAEMREQQEELEEREARNEEFPSLIPGQQPRQKPQGDWSTCDGKKGHFSTKLSLEKLQKLFPSMPKDRLEDYLRDNNYNYTTTVKTLALLFDKQFPTSSRQKTKSTSSSRPGSAEPHEPQFINHTRRYDENRKEAEFYRQKWEELKKRAMDAARRRDAAGGGEAAKLRDDAQHYYNLWQEAQKTAAERLFQKNNERFAGTSEANYFDFHGLHRDEAIKKLKQLLAEVTAQGHYSHVFIITGQGRHSKGNKAKLRKAVEAYLSQHDYKFNPHRDNPGLLKVFLRKK</sequence>
<accession>A0ABN7RQD2</accession>
<feature type="compositionally biased region" description="Polar residues" evidence="1">
    <location>
        <begin position="141"/>
        <end position="155"/>
    </location>
</feature>
<name>A0ABN7RQD2_OIKDI</name>
<dbReference type="Pfam" id="PF01713">
    <property type="entry name" value="Smr"/>
    <property type="match status" value="1"/>
</dbReference>
<feature type="compositionally biased region" description="Basic and acidic residues" evidence="1">
    <location>
        <begin position="784"/>
        <end position="801"/>
    </location>
</feature>
<dbReference type="Gene3D" id="3.40.50.300">
    <property type="entry name" value="P-loop containing nucleotide triphosphate hydrolases"/>
    <property type="match status" value="1"/>
</dbReference>
<evidence type="ECO:0000256" key="1">
    <source>
        <dbReference type="SAM" id="MobiDB-lite"/>
    </source>
</evidence>
<dbReference type="CDD" id="cd14279">
    <property type="entry name" value="CUE"/>
    <property type="match status" value="2"/>
</dbReference>
<gene>
    <name evidence="4" type="ORF">OKIOD_LOCUS1909</name>
</gene>
<feature type="domain" description="CUE" evidence="3">
    <location>
        <begin position="4"/>
        <end position="46"/>
    </location>
</feature>
<feature type="compositionally biased region" description="Polar residues" evidence="1">
    <location>
        <begin position="557"/>
        <end position="578"/>
    </location>
</feature>
<dbReference type="SMART" id="SM00463">
    <property type="entry name" value="SMR"/>
    <property type="match status" value="1"/>
</dbReference>
<keyword evidence="5" id="KW-1185">Reference proteome</keyword>
<dbReference type="Pfam" id="PF02845">
    <property type="entry name" value="CUE"/>
    <property type="match status" value="1"/>
</dbReference>
<dbReference type="PANTHER" id="PTHR46535:SF1">
    <property type="entry name" value="NEDD4-BINDING PROTEIN 2"/>
    <property type="match status" value="1"/>
</dbReference>
<dbReference type="InterPro" id="IPR003892">
    <property type="entry name" value="CUE"/>
</dbReference>
<feature type="region of interest" description="Disordered" evidence="1">
    <location>
        <begin position="877"/>
        <end position="910"/>
    </location>
</feature>
<evidence type="ECO:0000313" key="4">
    <source>
        <dbReference type="EMBL" id="CAG5083334.1"/>
    </source>
</evidence>
<dbReference type="SUPFAM" id="SSF46934">
    <property type="entry name" value="UBA-like"/>
    <property type="match status" value="1"/>
</dbReference>
<proteinExistence type="predicted"/>
<dbReference type="SUPFAM" id="SSF52540">
    <property type="entry name" value="P-loop containing nucleoside triphosphate hydrolases"/>
    <property type="match status" value="1"/>
</dbReference>
<feature type="region of interest" description="Disordered" evidence="1">
    <location>
        <begin position="141"/>
        <end position="162"/>
    </location>
</feature>
<dbReference type="PANTHER" id="PTHR46535">
    <property type="entry name" value="NEDD4-BINDING PROTEIN 2"/>
    <property type="match status" value="1"/>
</dbReference>
<feature type="compositionally biased region" description="Basic and acidic residues" evidence="1">
    <location>
        <begin position="76"/>
        <end position="106"/>
    </location>
</feature>
<feature type="region of interest" description="Disordered" evidence="1">
    <location>
        <begin position="557"/>
        <end position="593"/>
    </location>
</feature>
<dbReference type="EMBL" id="OU015568">
    <property type="protein sequence ID" value="CAG5083334.1"/>
    <property type="molecule type" value="Genomic_DNA"/>
</dbReference>
<feature type="compositionally biased region" description="Low complexity" evidence="1">
    <location>
        <begin position="878"/>
        <end position="891"/>
    </location>
</feature>
<feature type="domain" description="CUE" evidence="3">
    <location>
        <begin position="633"/>
        <end position="675"/>
    </location>
</feature>
<feature type="region of interest" description="Disordered" evidence="1">
    <location>
        <begin position="502"/>
        <end position="541"/>
    </location>
</feature>
<feature type="domain" description="Smr" evidence="2">
    <location>
        <begin position="984"/>
        <end position="1064"/>
    </location>
</feature>